<proteinExistence type="predicted"/>
<sequence>MKESRSERRKERSSGWSARVWNVAGWRKGTEDHEVGDELVKIRRSREEIAMVRADEERWER</sequence>
<evidence type="ECO:0000313" key="1">
    <source>
        <dbReference type="EMBL" id="KAH0460497.1"/>
    </source>
</evidence>
<keyword evidence="2" id="KW-1185">Reference proteome</keyword>
<protein>
    <submittedName>
        <fullName evidence="1">Uncharacterized protein</fullName>
    </submittedName>
</protein>
<gene>
    <name evidence="1" type="ORF">IEQ34_011160</name>
</gene>
<name>A0AAV7GVJ8_DENCH</name>
<dbReference type="Proteomes" id="UP000775213">
    <property type="component" value="Unassembled WGS sequence"/>
</dbReference>
<reference evidence="1 2" key="1">
    <citation type="journal article" date="2021" name="Hortic Res">
        <title>Chromosome-scale assembly of the Dendrobium chrysotoxum genome enhances the understanding of orchid evolution.</title>
        <authorList>
            <person name="Zhang Y."/>
            <person name="Zhang G.Q."/>
            <person name="Zhang D."/>
            <person name="Liu X.D."/>
            <person name="Xu X.Y."/>
            <person name="Sun W.H."/>
            <person name="Yu X."/>
            <person name="Zhu X."/>
            <person name="Wang Z.W."/>
            <person name="Zhao X."/>
            <person name="Zhong W.Y."/>
            <person name="Chen H."/>
            <person name="Yin W.L."/>
            <person name="Huang T."/>
            <person name="Niu S.C."/>
            <person name="Liu Z.J."/>
        </authorList>
    </citation>
    <scope>NUCLEOTIDE SEQUENCE [LARGE SCALE GENOMIC DNA]</scope>
    <source>
        <strain evidence="1">Lindl</strain>
    </source>
</reference>
<dbReference type="AlphaFoldDB" id="A0AAV7GVJ8"/>
<accession>A0AAV7GVJ8</accession>
<comment type="caution">
    <text evidence="1">The sequence shown here is derived from an EMBL/GenBank/DDBJ whole genome shotgun (WGS) entry which is preliminary data.</text>
</comment>
<organism evidence="1 2">
    <name type="scientific">Dendrobium chrysotoxum</name>
    <name type="common">Orchid</name>
    <dbReference type="NCBI Taxonomy" id="161865"/>
    <lineage>
        <taxon>Eukaryota</taxon>
        <taxon>Viridiplantae</taxon>
        <taxon>Streptophyta</taxon>
        <taxon>Embryophyta</taxon>
        <taxon>Tracheophyta</taxon>
        <taxon>Spermatophyta</taxon>
        <taxon>Magnoliopsida</taxon>
        <taxon>Liliopsida</taxon>
        <taxon>Asparagales</taxon>
        <taxon>Orchidaceae</taxon>
        <taxon>Epidendroideae</taxon>
        <taxon>Malaxideae</taxon>
        <taxon>Dendrobiinae</taxon>
        <taxon>Dendrobium</taxon>
    </lineage>
</organism>
<dbReference type="EMBL" id="JAGFBR010000010">
    <property type="protein sequence ID" value="KAH0460497.1"/>
    <property type="molecule type" value="Genomic_DNA"/>
</dbReference>
<evidence type="ECO:0000313" key="2">
    <source>
        <dbReference type="Proteomes" id="UP000775213"/>
    </source>
</evidence>